<keyword evidence="8" id="KW-0472">Membrane</keyword>
<keyword evidence="4 7" id="KW-0863">Zinc-finger</keyword>
<dbReference type="FunFam" id="3.30.40.10:FF:000672">
    <property type="entry name" value="E3 ubiquitin-protein ligase ATL41"/>
    <property type="match status" value="1"/>
</dbReference>
<dbReference type="PANTHER" id="PTHR14155:SF529">
    <property type="entry name" value="OS06G0534900 PROTEIN"/>
    <property type="match status" value="1"/>
</dbReference>
<protein>
    <recommendedName>
        <fullName evidence="2">RING-type E3 ubiquitin transferase</fullName>
        <ecNumber evidence="2">2.3.2.27</ecNumber>
    </recommendedName>
</protein>
<dbReference type="SMART" id="SM00184">
    <property type="entry name" value="RING"/>
    <property type="match status" value="1"/>
</dbReference>
<gene>
    <name evidence="10" type="ORF">GUJ93_ZPchr0006g44219</name>
</gene>
<feature type="transmembrane region" description="Helical" evidence="8">
    <location>
        <begin position="58"/>
        <end position="76"/>
    </location>
</feature>
<dbReference type="PROSITE" id="PS50089">
    <property type="entry name" value="ZF_RING_2"/>
    <property type="match status" value="1"/>
</dbReference>
<keyword evidence="3" id="KW-0479">Metal-binding</keyword>
<dbReference type="InterPro" id="IPR001841">
    <property type="entry name" value="Znf_RING"/>
</dbReference>
<comment type="similarity">
    <text evidence="6">Belongs to the RING-type zinc finger family. ATL subfamily.</text>
</comment>
<dbReference type="EMBL" id="JAAALK010000283">
    <property type="protein sequence ID" value="KAG8075590.1"/>
    <property type="molecule type" value="Genomic_DNA"/>
</dbReference>
<dbReference type="PANTHER" id="PTHR14155">
    <property type="entry name" value="RING FINGER DOMAIN-CONTAINING"/>
    <property type="match status" value="1"/>
</dbReference>
<evidence type="ECO:0000256" key="5">
    <source>
        <dbReference type="ARBA" id="ARBA00022833"/>
    </source>
</evidence>
<comment type="caution">
    <text evidence="10">The sequence shown here is derived from an EMBL/GenBank/DDBJ whole genome shotgun (WGS) entry which is preliminary data.</text>
</comment>
<evidence type="ECO:0000256" key="1">
    <source>
        <dbReference type="ARBA" id="ARBA00000900"/>
    </source>
</evidence>
<dbReference type="GO" id="GO:0061630">
    <property type="term" value="F:ubiquitin protein ligase activity"/>
    <property type="evidence" value="ECO:0007669"/>
    <property type="project" value="UniProtKB-EC"/>
</dbReference>
<dbReference type="EC" id="2.3.2.27" evidence="2"/>
<comment type="catalytic activity">
    <reaction evidence="1">
        <text>S-ubiquitinyl-[E2 ubiquitin-conjugating enzyme]-L-cysteine + [acceptor protein]-L-lysine = [E2 ubiquitin-conjugating enzyme]-L-cysteine + N(6)-ubiquitinyl-[acceptor protein]-L-lysine.</text>
        <dbReference type="EC" id="2.3.2.27"/>
    </reaction>
</comment>
<keyword evidence="8" id="KW-1133">Transmembrane helix</keyword>
<keyword evidence="5" id="KW-0862">Zinc</keyword>
<accession>A0A8J5SIZ0</accession>
<dbReference type="Proteomes" id="UP000729402">
    <property type="component" value="Unassembled WGS sequence"/>
</dbReference>
<evidence type="ECO:0000256" key="2">
    <source>
        <dbReference type="ARBA" id="ARBA00012483"/>
    </source>
</evidence>
<keyword evidence="11" id="KW-1185">Reference proteome</keyword>
<dbReference type="OrthoDB" id="8062037at2759"/>
<dbReference type="GO" id="GO:0008270">
    <property type="term" value="F:zinc ion binding"/>
    <property type="evidence" value="ECO:0007669"/>
    <property type="project" value="UniProtKB-KW"/>
</dbReference>
<name>A0A8J5SIZ0_ZIZPA</name>
<feature type="transmembrane region" description="Helical" evidence="8">
    <location>
        <begin position="36"/>
        <end position="53"/>
    </location>
</feature>
<evidence type="ECO:0000256" key="4">
    <source>
        <dbReference type="ARBA" id="ARBA00022771"/>
    </source>
</evidence>
<dbReference type="AlphaFoldDB" id="A0A8J5SIZ0"/>
<reference evidence="10" key="1">
    <citation type="journal article" date="2021" name="bioRxiv">
        <title>Whole Genome Assembly and Annotation of Northern Wild Rice, Zizania palustris L., Supports a Whole Genome Duplication in the Zizania Genus.</title>
        <authorList>
            <person name="Haas M."/>
            <person name="Kono T."/>
            <person name="Macchietto M."/>
            <person name="Millas R."/>
            <person name="McGilp L."/>
            <person name="Shao M."/>
            <person name="Duquette J."/>
            <person name="Hirsch C.N."/>
            <person name="Kimball J."/>
        </authorList>
    </citation>
    <scope>NUCLEOTIDE SEQUENCE</scope>
    <source>
        <tissue evidence="10">Fresh leaf tissue</tissue>
    </source>
</reference>
<sequence>MLTMYPRLAVGGGAARAAAAAEDDDDDERHVVCYTFAAACVSLVLLCVLLAVISVGKACAITGVVVLLFVLSVWFAPSVGAGAAARGRATTAPAPAAAPAVRLTLRGCACGIGDAAIAKLPTFAYERPAATADDEGSGNGSKPRGSSLLCAVCLEDVQAGDTVRQLPACGHLFHAPCIDVWLHTRRTCPLCRCDLVSPQKAKAKAAPAQTTASPADALPPV</sequence>
<evidence type="ECO:0000256" key="6">
    <source>
        <dbReference type="ARBA" id="ARBA00024209"/>
    </source>
</evidence>
<dbReference type="CDD" id="cd16461">
    <property type="entry name" value="RING-H2_EL5-like"/>
    <property type="match status" value="1"/>
</dbReference>
<evidence type="ECO:0000313" key="10">
    <source>
        <dbReference type="EMBL" id="KAG8075590.1"/>
    </source>
</evidence>
<keyword evidence="8" id="KW-0812">Transmembrane</keyword>
<dbReference type="InterPro" id="IPR053238">
    <property type="entry name" value="RING-H2_zinc_finger"/>
</dbReference>
<feature type="domain" description="RING-type" evidence="9">
    <location>
        <begin position="150"/>
        <end position="192"/>
    </location>
</feature>
<evidence type="ECO:0000256" key="8">
    <source>
        <dbReference type="SAM" id="Phobius"/>
    </source>
</evidence>
<reference evidence="10" key="2">
    <citation type="submission" date="2021-02" db="EMBL/GenBank/DDBJ databases">
        <authorList>
            <person name="Kimball J.A."/>
            <person name="Haas M.W."/>
            <person name="Macchietto M."/>
            <person name="Kono T."/>
            <person name="Duquette J."/>
            <person name="Shao M."/>
        </authorList>
    </citation>
    <scope>NUCLEOTIDE SEQUENCE</scope>
    <source>
        <tissue evidence="10">Fresh leaf tissue</tissue>
    </source>
</reference>
<evidence type="ECO:0000259" key="9">
    <source>
        <dbReference type="PROSITE" id="PS50089"/>
    </source>
</evidence>
<proteinExistence type="inferred from homology"/>
<evidence type="ECO:0000256" key="7">
    <source>
        <dbReference type="PROSITE-ProRule" id="PRU00175"/>
    </source>
</evidence>
<evidence type="ECO:0000313" key="11">
    <source>
        <dbReference type="Proteomes" id="UP000729402"/>
    </source>
</evidence>
<dbReference type="Pfam" id="PF13639">
    <property type="entry name" value="zf-RING_2"/>
    <property type="match status" value="1"/>
</dbReference>
<evidence type="ECO:0000256" key="3">
    <source>
        <dbReference type="ARBA" id="ARBA00022723"/>
    </source>
</evidence>
<organism evidence="10 11">
    <name type="scientific">Zizania palustris</name>
    <name type="common">Northern wild rice</name>
    <dbReference type="NCBI Taxonomy" id="103762"/>
    <lineage>
        <taxon>Eukaryota</taxon>
        <taxon>Viridiplantae</taxon>
        <taxon>Streptophyta</taxon>
        <taxon>Embryophyta</taxon>
        <taxon>Tracheophyta</taxon>
        <taxon>Spermatophyta</taxon>
        <taxon>Magnoliopsida</taxon>
        <taxon>Liliopsida</taxon>
        <taxon>Poales</taxon>
        <taxon>Poaceae</taxon>
        <taxon>BOP clade</taxon>
        <taxon>Oryzoideae</taxon>
        <taxon>Oryzeae</taxon>
        <taxon>Zizaniinae</taxon>
        <taxon>Zizania</taxon>
    </lineage>
</organism>